<reference evidence="3" key="1">
    <citation type="submission" date="2017-02" db="UniProtKB">
        <authorList>
            <consortium name="WormBaseParasite"/>
        </authorList>
    </citation>
    <scope>IDENTIFICATION</scope>
</reference>
<feature type="region of interest" description="Disordered" evidence="1">
    <location>
        <begin position="244"/>
        <end position="264"/>
    </location>
</feature>
<dbReference type="PANTHER" id="PTHR46857">
    <property type="entry name" value="EPITHELIAL CELL-TRANSFORMING SEQUENCE 2 ONCOGENE-LIKE"/>
    <property type="match status" value="1"/>
</dbReference>
<feature type="region of interest" description="Disordered" evidence="1">
    <location>
        <begin position="1"/>
        <end position="54"/>
    </location>
</feature>
<dbReference type="Pfam" id="PF12937">
    <property type="entry name" value="F-box-like"/>
    <property type="match status" value="1"/>
</dbReference>
<proteinExistence type="predicted"/>
<dbReference type="Gene3D" id="1.20.1280.50">
    <property type="match status" value="1"/>
</dbReference>
<dbReference type="SUPFAM" id="SSF81383">
    <property type="entry name" value="F-box domain"/>
    <property type="match status" value="1"/>
</dbReference>
<dbReference type="AlphaFoldDB" id="A0A0R3SAI5"/>
<feature type="domain" description="F-box" evidence="2">
    <location>
        <begin position="338"/>
        <end position="363"/>
    </location>
</feature>
<feature type="compositionally biased region" description="Basic and acidic residues" evidence="1">
    <location>
        <begin position="402"/>
        <end position="412"/>
    </location>
</feature>
<dbReference type="InterPro" id="IPR001810">
    <property type="entry name" value="F-box_dom"/>
</dbReference>
<dbReference type="PANTHER" id="PTHR46857:SF2">
    <property type="entry name" value="F-BOX ONLY PROTEIN 16"/>
    <property type="match status" value="1"/>
</dbReference>
<sequence>LISNLNKKAHKVYGADSPPLRPSTPDQVAQSRTPTRSGGSSTESSSSQGLVRQTTVPVTSLQKSFTKLYSLTATSSAGSGTTVPFDKSPARTMTVKPIIEKDGEARLTLMESTCPVCRRSGLISPLYTFSLASETFSNLCSNISCAYPFESYDGLLSSLPQSQLNLTLPSSDVDYIPDSSLELNLDFLEPPESEDSSSIARNSETLQQSTPLNNVNIGPPVLQKQVQKPRAILPRYLADSMREANSTPRGFSHSPDSDSGVSTNSTKYNLSYQEILALRAQRPKIVKETSKPFSQWTPEERFAFLKKLIILSSSDERLEFFNFYKTVVPETSIDFTRLLPRSISLYILSFLDPRSLCRACQVSEKPIKTKTAPRCVETSKSPDRKRLDSAENTHQRMNSGRCVERNSEKQMSMKERIAGVTERLSAPLERRRRNSISYSPIQNITRNEKILKQRQSSLPRRRVNLPTSMIVAPPGQRFAPLSPESIKTLPPPPVYKPKTEVGKIRERNWTKRQQQIFDYVKDIPS</sequence>
<dbReference type="WBParaSite" id="HDID_0000136301-mRNA-1">
    <property type="protein sequence ID" value="HDID_0000136301-mRNA-1"/>
    <property type="gene ID" value="HDID_0000136301"/>
</dbReference>
<accession>A0A0R3SAI5</accession>
<dbReference type="InterPro" id="IPR052805">
    <property type="entry name" value="GEF_Ubiquitin-Prot_Reg"/>
</dbReference>
<feature type="compositionally biased region" description="Basic and acidic residues" evidence="1">
    <location>
        <begin position="380"/>
        <end position="394"/>
    </location>
</feature>
<evidence type="ECO:0000259" key="2">
    <source>
        <dbReference type="Pfam" id="PF12937"/>
    </source>
</evidence>
<protein>
    <submittedName>
        <fullName evidence="3">F-box domain-containing protein</fullName>
    </submittedName>
</protein>
<feature type="compositionally biased region" description="Low complexity" evidence="1">
    <location>
        <begin position="30"/>
        <end position="49"/>
    </location>
</feature>
<feature type="region of interest" description="Disordered" evidence="1">
    <location>
        <begin position="373"/>
        <end position="412"/>
    </location>
</feature>
<feature type="region of interest" description="Disordered" evidence="1">
    <location>
        <begin position="188"/>
        <end position="219"/>
    </location>
</feature>
<evidence type="ECO:0000313" key="3">
    <source>
        <dbReference type="WBParaSite" id="HDID_0000136301-mRNA-1"/>
    </source>
</evidence>
<feature type="compositionally biased region" description="Polar residues" evidence="1">
    <location>
        <begin position="196"/>
        <end position="216"/>
    </location>
</feature>
<name>A0A0R3SAI5_HYMDI</name>
<dbReference type="InterPro" id="IPR036047">
    <property type="entry name" value="F-box-like_dom_sf"/>
</dbReference>
<dbReference type="STRING" id="6216.A0A0R3SAI5"/>
<evidence type="ECO:0000256" key="1">
    <source>
        <dbReference type="SAM" id="MobiDB-lite"/>
    </source>
</evidence>
<organism evidence="3">
    <name type="scientific">Hymenolepis diminuta</name>
    <name type="common">Rat tapeworm</name>
    <dbReference type="NCBI Taxonomy" id="6216"/>
    <lineage>
        <taxon>Eukaryota</taxon>
        <taxon>Metazoa</taxon>
        <taxon>Spiralia</taxon>
        <taxon>Lophotrochozoa</taxon>
        <taxon>Platyhelminthes</taxon>
        <taxon>Cestoda</taxon>
        <taxon>Eucestoda</taxon>
        <taxon>Cyclophyllidea</taxon>
        <taxon>Hymenolepididae</taxon>
        <taxon>Hymenolepis</taxon>
    </lineage>
</organism>